<keyword evidence="2 8" id="KW-0963">Cytoplasm</keyword>
<dbReference type="SUPFAM" id="SSF55261">
    <property type="entry name" value="GAD domain-like"/>
    <property type="match status" value="1"/>
</dbReference>
<dbReference type="InterPro" id="IPR045864">
    <property type="entry name" value="aa-tRNA-synth_II/BPL/LPL"/>
</dbReference>
<dbReference type="SUPFAM" id="SSF55681">
    <property type="entry name" value="Class II aaRS and biotin synthetases"/>
    <property type="match status" value="1"/>
</dbReference>
<dbReference type="PANTHER" id="PTHR22594:SF5">
    <property type="entry name" value="ASPARTATE--TRNA LIGASE, MITOCHONDRIAL"/>
    <property type="match status" value="1"/>
</dbReference>
<dbReference type="PANTHER" id="PTHR22594">
    <property type="entry name" value="ASPARTYL/LYSYL-TRNA SYNTHETASE"/>
    <property type="match status" value="1"/>
</dbReference>
<dbReference type="SUPFAM" id="SSF50249">
    <property type="entry name" value="Nucleic acid-binding proteins"/>
    <property type="match status" value="1"/>
</dbReference>
<dbReference type="PRINTS" id="PR01042">
    <property type="entry name" value="TRNASYNTHASP"/>
</dbReference>
<dbReference type="RefSeq" id="WP_215670461.1">
    <property type="nucleotide sequence ID" value="NZ_JAFJYC010000002.1"/>
</dbReference>
<dbReference type="Gene3D" id="2.40.50.140">
    <property type="entry name" value="Nucleic acid-binding proteins"/>
    <property type="match status" value="1"/>
</dbReference>
<name>A0ABS5YDA3_9GAMM</name>
<evidence type="ECO:0000256" key="1">
    <source>
        <dbReference type="ARBA" id="ARBA00006303"/>
    </source>
</evidence>
<gene>
    <name evidence="8 10" type="primary">aspS</name>
    <name evidence="10" type="ORF">JZM24_14170</name>
</gene>
<dbReference type="EMBL" id="JAFJYC010000002">
    <property type="protein sequence ID" value="MBT9432991.1"/>
    <property type="molecule type" value="Genomic_DNA"/>
</dbReference>
<sequence length="599" mass="66558">MRTVYCGQLNLSHVGQEVTLCGWVNRRRDLGGLIFIDMRDREGLVQVFFDPDRQDAFARAAELRNEFCLQLTGIVRARPDSQVNSDMATGAVEVMATELTIINRSEPLSLDSNQNNTEEQRLKFRYLDLRRPVMAQRLKTRARIASFVRRFMDAEGFLDIETPMLTKATPDGARDYLVPSRVHKGKFYALPQSPQLFKQLLMMSGFDRYYQIVKCFRDEDLRADRQPEFTQIDVETSFMTATQVREVMERLIRDLWREITGVDLGVFPQMTYADAMRRFGSDKPDLRNPMELVDVADLVKDVEFKVFSAPASDSQGRVAALRVPGGAQLSRKQIDEYGKYIEIYGAKGLAWMKVNQRAAGVEGIQSPVAKFLGPQVIESILARTGAADGDIIFFGADRKSVVTDALGALRLKLGLDLQLTATDSWAPLWVVDFPMFEEDGEGGLAAMHHPFTAPKDIDAQTLAASPTSAVANAYDMVINGYEVGGGSVRIHRGDMQQTVFGILGINEQEQQEKFGFLLDALKYGTPPHAGLAFGLDRLVMLLTGTDNIRDVIAFPKTTAAADLMTEAPSFGNADALADLSIAVVGKGRERWKAVADNAQ</sequence>
<comment type="similarity">
    <text evidence="1 8">Belongs to the class-II aminoacyl-tRNA synthetase family. Type 1 subfamily.</text>
</comment>
<dbReference type="InterPro" id="IPR047089">
    <property type="entry name" value="Asp-tRNA-ligase_1_N"/>
</dbReference>
<comment type="function">
    <text evidence="8">Catalyzes the attachment of L-aspartate to tRNA(Asp) in a two-step reaction: L-aspartate is first activated by ATP to form Asp-AMP and then transferred to the acceptor end of tRNA(Asp).</text>
</comment>
<reference evidence="10 11" key="1">
    <citation type="journal article" date="2021" name="Genome Biol. Evol.">
        <title>The evolution of interdependence in a four-way mealybug symbiosis.</title>
        <authorList>
            <person name="Garber A.I."/>
            <person name="Kupper M."/>
            <person name="Laetsch D.R."/>
            <person name="Weldon S.R."/>
            <person name="Ladinsky M.S."/>
            <person name="Bjorkman P.J."/>
            <person name="McCutcheon J.P."/>
        </authorList>
    </citation>
    <scope>NUCLEOTIDE SEQUENCE [LARGE SCALE GENOMIC DNA]</scope>
    <source>
        <strain evidence="10">SOD</strain>
    </source>
</reference>
<evidence type="ECO:0000256" key="7">
    <source>
        <dbReference type="ARBA" id="ARBA00023146"/>
    </source>
</evidence>
<evidence type="ECO:0000313" key="11">
    <source>
        <dbReference type="Proteomes" id="UP000811282"/>
    </source>
</evidence>
<dbReference type="Gene3D" id="3.30.930.10">
    <property type="entry name" value="Bira Bifunctional Protein, Domain 2"/>
    <property type="match status" value="1"/>
</dbReference>
<keyword evidence="3 8" id="KW-0436">Ligase</keyword>
<accession>A0ABS5YDA3</accession>
<feature type="domain" description="Aminoacyl-transfer RNA synthetases class-II family profile" evidence="9">
    <location>
        <begin position="138"/>
        <end position="555"/>
    </location>
</feature>
<dbReference type="InterPro" id="IPR004364">
    <property type="entry name" value="Aa-tRNA-synt_II"/>
</dbReference>
<evidence type="ECO:0000256" key="3">
    <source>
        <dbReference type="ARBA" id="ARBA00022598"/>
    </source>
</evidence>
<proteinExistence type="inferred from homology"/>
<keyword evidence="5 8" id="KW-0067">ATP-binding</keyword>
<comment type="caution">
    <text evidence="8">Lacks conserved residue(s) required for the propagation of feature annotation.</text>
</comment>
<feature type="binding site" evidence="8">
    <location>
        <position position="217"/>
    </location>
    <ligand>
        <name>L-aspartate</name>
        <dbReference type="ChEBI" id="CHEBI:29991"/>
    </ligand>
</feature>
<dbReference type="InterPro" id="IPR006195">
    <property type="entry name" value="aa-tRNA-synth_II"/>
</dbReference>
<keyword evidence="7 8" id="KW-0030">Aminoacyl-tRNA synthetase</keyword>
<dbReference type="NCBIfam" id="NF001750">
    <property type="entry name" value="PRK00476.1"/>
    <property type="match status" value="1"/>
</dbReference>
<dbReference type="InterPro" id="IPR047090">
    <property type="entry name" value="AspRS_core"/>
</dbReference>
<feature type="binding site" evidence="8">
    <location>
        <begin position="534"/>
        <end position="537"/>
    </location>
    <ligand>
        <name>ATP</name>
        <dbReference type="ChEBI" id="CHEBI:30616"/>
    </ligand>
</feature>
<evidence type="ECO:0000256" key="8">
    <source>
        <dbReference type="HAMAP-Rule" id="MF_00044"/>
    </source>
</evidence>
<organism evidence="10 11">
    <name type="scientific">Candidatus Sodalis endolongispinus</name>
    <dbReference type="NCBI Taxonomy" id="2812662"/>
    <lineage>
        <taxon>Bacteria</taxon>
        <taxon>Pseudomonadati</taxon>
        <taxon>Pseudomonadota</taxon>
        <taxon>Gammaproteobacteria</taxon>
        <taxon>Enterobacterales</taxon>
        <taxon>Bruguierivoracaceae</taxon>
        <taxon>Sodalis</taxon>
    </lineage>
</organism>
<evidence type="ECO:0000256" key="6">
    <source>
        <dbReference type="ARBA" id="ARBA00022917"/>
    </source>
</evidence>
<dbReference type="Pfam" id="PF00152">
    <property type="entry name" value="tRNA-synt_2"/>
    <property type="match status" value="1"/>
</dbReference>
<feature type="binding site" evidence="8">
    <location>
        <position position="489"/>
    </location>
    <ligand>
        <name>L-aspartate</name>
        <dbReference type="ChEBI" id="CHEBI:29991"/>
    </ligand>
</feature>
<dbReference type="InterPro" id="IPR002312">
    <property type="entry name" value="Asp/Asn-tRNA-synth_IIb"/>
</dbReference>
<comment type="subunit">
    <text evidence="8">Homodimer.</text>
</comment>
<dbReference type="InterPro" id="IPR004115">
    <property type="entry name" value="GAD-like_sf"/>
</dbReference>
<feature type="binding site" evidence="8">
    <location>
        <position position="448"/>
    </location>
    <ligand>
        <name>L-aspartate</name>
        <dbReference type="ChEBI" id="CHEBI:29991"/>
    </ligand>
</feature>
<dbReference type="Pfam" id="PF01336">
    <property type="entry name" value="tRNA_anti-codon"/>
    <property type="match status" value="1"/>
</dbReference>
<keyword evidence="11" id="KW-1185">Reference proteome</keyword>
<feature type="region of interest" description="Aspartate" evidence="8">
    <location>
        <begin position="195"/>
        <end position="198"/>
    </location>
</feature>
<dbReference type="CDD" id="cd00777">
    <property type="entry name" value="AspRS_core"/>
    <property type="match status" value="1"/>
</dbReference>
<dbReference type="CDD" id="cd04317">
    <property type="entry name" value="EcAspRS_like_N"/>
    <property type="match status" value="1"/>
</dbReference>
<comment type="catalytic activity">
    <reaction evidence="8">
        <text>tRNA(Asp) + L-aspartate + ATP = L-aspartyl-tRNA(Asp) + AMP + diphosphate</text>
        <dbReference type="Rhea" id="RHEA:19649"/>
        <dbReference type="Rhea" id="RHEA-COMP:9660"/>
        <dbReference type="Rhea" id="RHEA-COMP:9678"/>
        <dbReference type="ChEBI" id="CHEBI:29991"/>
        <dbReference type="ChEBI" id="CHEBI:30616"/>
        <dbReference type="ChEBI" id="CHEBI:33019"/>
        <dbReference type="ChEBI" id="CHEBI:78442"/>
        <dbReference type="ChEBI" id="CHEBI:78516"/>
        <dbReference type="ChEBI" id="CHEBI:456215"/>
        <dbReference type="EC" id="6.1.1.12"/>
    </reaction>
</comment>
<dbReference type="InterPro" id="IPR004365">
    <property type="entry name" value="NA-bd_OB_tRNA"/>
</dbReference>
<feature type="binding site" evidence="8">
    <location>
        <position position="482"/>
    </location>
    <ligand>
        <name>ATP</name>
        <dbReference type="ChEBI" id="CHEBI:30616"/>
    </ligand>
</feature>
<evidence type="ECO:0000259" key="9">
    <source>
        <dbReference type="PROSITE" id="PS50862"/>
    </source>
</evidence>
<keyword evidence="4 8" id="KW-0547">Nucleotide-binding</keyword>
<dbReference type="Proteomes" id="UP000811282">
    <property type="component" value="Unassembled WGS sequence"/>
</dbReference>
<dbReference type="InterPro" id="IPR012340">
    <property type="entry name" value="NA-bd_OB-fold"/>
</dbReference>
<dbReference type="InterPro" id="IPR029351">
    <property type="entry name" value="GAD_dom"/>
</dbReference>
<evidence type="ECO:0000256" key="2">
    <source>
        <dbReference type="ARBA" id="ARBA00022490"/>
    </source>
</evidence>
<dbReference type="Gene3D" id="3.30.1360.30">
    <property type="entry name" value="GAD-like domain"/>
    <property type="match status" value="1"/>
</dbReference>
<comment type="subcellular location">
    <subcellularLocation>
        <location evidence="8">Cytoplasm</location>
    </subcellularLocation>
</comment>
<dbReference type="HAMAP" id="MF_00044">
    <property type="entry name" value="Asp_tRNA_synth_type1"/>
    <property type="match status" value="1"/>
</dbReference>
<comment type="caution">
    <text evidence="10">The sequence shown here is derived from an EMBL/GenBank/DDBJ whole genome shotgun (WGS) entry which is preliminary data.</text>
</comment>
<evidence type="ECO:0000313" key="10">
    <source>
        <dbReference type="EMBL" id="MBT9432991.1"/>
    </source>
</evidence>
<feature type="binding site" evidence="8">
    <location>
        <position position="226"/>
    </location>
    <ligand>
        <name>ATP</name>
        <dbReference type="ChEBI" id="CHEBI:30616"/>
    </ligand>
</feature>
<evidence type="ECO:0000256" key="4">
    <source>
        <dbReference type="ARBA" id="ARBA00022741"/>
    </source>
</evidence>
<evidence type="ECO:0000256" key="5">
    <source>
        <dbReference type="ARBA" id="ARBA00022840"/>
    </source>
</evidence>
<dbReference type="InterPro" id="IPR004524">
    <property type="entry name" value="Asp-tRNA-ligase_1"/>
</dbReference>
<dbReference type="NCBIfam" id="TIGR00459">
    <property type="entry name" value="aspS_bact"/>
    <property type="match status" value="1"/>
</dbReference>
<protein>
    <recommendedName>
        <fullName evidence="8">Aspartate--tRNA ligase</fullName>
        <ecNumber evidence="8">6.1.1.12</ecNumber>
    </recommendedName>
    <alternativeName>
        <fullName evidence="8">Aspartyl-tRNA synthetase</fullName>
        <shortName evidence="8">AspRS</shortName>
    </alternativeName>
</protein>
<dbReference type="GO" id="GO:0004815">
    <property type="term" value="F:aspartate-tRNA ligase activity"/>
    <property type="evidence" value="ECO:0007669"/>
    <property type="project" value="UniProtKB-EC"/>
</dbReference>
<dbReference type="Pfam" id="PF02938">
    <property type="entry name" value="GAD"/>
    <property type="match status" value="1"/>
</dbReference>
<dbReference type="EC" id="6.1.1.12" evidence="8"/>
<dbReference type="PROSITE" id="PS50862">
    <property type="entry name" value="AA_TRNA_LIGASE_II"/>
    <property type="match status" value="1"/>
</dbReference>
<keyword evidence="6 8" id="KW-0648">Protein biosynthesis</keyword>
<feature type="binding site" evidence="8">
    <location>
        <begin position="217"/>
        <end position="219"/>
    </location>
    <ligand>
        <name>ATP</name>
        <dbReference type="ChEBI" id="CHEBI:30616"/>
    </ligand>
</feature>